<keyword evidence="1 3" id="KW-0732">Signal</keyword>
<dbReference type="Pfam" id="PF09167">
    <property type="entry name" value="DUF1942"/>
    <property type="match status" value="1"/>
</dbReference>
<evidence type="ECO:0000256" key="1">
    <source>
        <dbReference type="ARBA" id="ARBA00022729"/>
    </source>
</evidence>
<comment type="caution">
    <text evidence="5">The sequence shown here is derived from an EMBL/GenBank/DDBJ whole genome shotgun (WGS) entry which is preliminary data.</text>
</comment>
<evidence type="ECO:0000256" key="3">
    <source>
        <dbReference type="SAM" id="SignalP"/>
    </source>
</evidence>
<dbReference type="InterPro" id="IPR015250">
    <property type="entry name" value="MPT63-like"/>
</dbReference>
<evidence type="ECO:0000313" key="5">
    <source>
        <dbReference type="EMBL" id="GAS88870.1"/>
    </source>
</evidence>
<dbReference type="SUPFAM" id="SSF81982">
    <property type="entry name" value="Antigen MPT63/MPB63 (immunoprotective extracellular protein)"/>
    <property type="match status" value="1"/>
</dbReference>
<feature type="compositionally biased region" description="Low complexity" evidence="2">
    <location>
        <begin position="259"/>
        <end position="313"/>
    </location>
</feature>
<keyword evidence="6" id="KW-1185">Reference proteome</keyword>
<gene>
    <name evidence="5" type="ORF">RMCB_2966</name>
</gene>
<feature type="domain" description="MPT63-like" evidence="4">
    <location>
        <begin position="35"/>
        <end position="156"/>
    </location>
</feature>
<evidence type="ECO:0000313" key="6">
    <source>
        <dbReference type="Proteomes" id="UP000069620"/>
    </source>
</evidence>
<name>A0A100VZI4_9MYCO</name>
<feature type="compositionally biased region" description="Low complexity" evidence="2">
    <location>
        <begin position="321"/>
        <end position="343"/>
    </location>
</feature>
<dbReference type="EMBL" id="BCSX01000024">
    <property type="protein sequence ID" value="GAS88870.1"/>
    <property type="molecule type" value="Genomic_DNA"/>
</dbReference>
<reference evidence="6" key="1">
    <citation type="journal article" date="2016" name="Genome Announc.">
        <title>Draft Genome Sequences of Five Rapidly Growing Mycobacterium Species, M. thermoresistibile, M. fortuitum subsp. acetamidolyticum, M. canariasense, M. brisbanense, and M. novocastrense.</title>
        <authorList>
            <person name="Katahira K."/>
            <person name="Ogura Y."/>
            <person name="Gotoh Y."/>
            <person name="Hayashi T."/>
        </authorList>
    </citation>
    <scope>NUCLEOTIDE SEQUENCE [LARGE SCALE GENOMIC DNA]</scope>
    <source>
        <strain evidence="6">JCM15654</strain>
    </source>
</reference>
<protein>
    <submittedName>
        <fullName evidence="5">Immunogenic protein MPT63</fullName>
    </submittedName>
</protein>
<accession>A0A100VZI4</accession>
<dbReference type="Proteomes" id="UP000069620">
    <property type="component" value="Unassembled WGS sequence"/>
</dbReference>
<reference evidence="6" key="2">
    <citation type="submission" date="2016-02" db="EMBL/GenBank/DDBJ databases">
        <title>Draft genome sequence of five rapidly growing Mycobacterium species.</title>
        <authorList>
            <person name="Katahira K."/>
            <person name="Gotou Y."/>
            <person name="Iida K."/>
            <person name="Ogura Y."/>
            <person name="Hayashi T."/>
        </authorList>
    </citation>
    <scope>NUCLEOTIDE SEQUENCE [LARGE SCALE GENOMIC DNA]</scope>
    <source>
        <strain evidence="6">JCM15654</strain>
    </source>
</reference>
<dbReference type="InterPro" id="IPR029050">
    <property type="entry name" value="Immunoprotect_excell_Ig-like"/>
</dbReference>
<organism evidence="5 6">
    <name type="scientific">Mycolicibacterium brisbanense</name>
    <dbReference type="NCBI Taxonomy" id="146020"/>
    <lineage>
        <taxon>Bacteria</taxon>
        <taxon>Bacillati</taxon>
        <taxon>Actinomycetota</taxon>
        <taxon>Actinomycetes</taxon>
        <taxon>Mycobacteriales</taxon>
        <taxon>Mycobacteriaceae</taxon>
        <taxon>Mycolicibacterium</taxon>
    </lineage>
</organism>
<sequence length="351" mass="33122">MKITNISAAMAAAAIAAAGIIGAAPFAFADDSAVTTAALGSQAKLEDGNVVQGWTVTGLKPSSDTIPYQVRGTLWEVTATNEALRGSVTPIVSNFNARAADGKNYRALFQVATPQGVNPATISQGEKTSGKVYFDVTEADPTTVVYNAGGHDLAVWNAAPAAPAATGGNGNAVPLSNHPAQAPAAAPVAATPAPAATPAAVPAAAPGGAGSRATDLPAAVEGATPVPAATQTAPAPAGTAAQPAAVPSTTGTPAEGAVPASNGTPAPAAAPAPAGTTPAPAAAPTGAGNAATAVPPAEQAPAGTAPAPAANPAAPAPAAPAAPTEPNLVPAGAQPTTTAPAAPVSNHGSTS</sequence>
<evidence type="ECO:0000259" key="4">
    <source>
        <dbReference type="Pfam" id="PF09167"/>
    </source>
</evidence>
<feature type="chain" id="PRO_5007089711" evidence="3">
    <location>
        <begin position="30"/>
        <end position="351"/>
    </location>
</feature>
<proteinExistence type="predicted"/>
<dbReference type="STRING" id="146020.RMCB_2966"/>
<evidence type="ECO:0000256" key="2">
    <source>
        <dbReference type="SAM" id="MobiDB-lite"/>
    </source>
</evidence>
<dbReference type="OrthoDB" id="4762478at2"/>
<feature type="signal peptide" evidence="3">
    <location>
        <begin position="1"/>
        <end position="29"/>
    </location>
</feature>
<dbReference type="RefSeq" id="WP_109784284.1">
    <property type="nucleotide sequence ID" value="NZ_BCSX01000024.1"/>
</dbReference>
<dbReference type="AlphaFoldDB" id="A0A100VZI4"/>
<feature type="compositionally biased region" description="Low complexity" evidence="2">
    <location>
        <begin position="228"/>
        <end position="247"/>
    </location>
</feature>
<dbReference type="GO" id="GO:0005615">
    <property type="term" value="C:extracellular space"/>
    <property type="evidence" value="ECO:0007669"/>
    <property type="project" value="InterPro"/>
</dbReference>
<feature type="region of interest" description="Disordered" evidence="2">
    <location>
        <begin position="228"/>
        <end position="351"/>
    </location>
</feature>
<dbReference type="Gene3D" id="2.60.40.1240">
    <property type="match status" value="1"/>
</dbReference>